<gene>
    <name evidence="2" type="ORF">JCM19237_1936</name>
</gene>
<dbReference type="eggNOG" id="ENOG5032SZU">
    <property type="taxonomic scope" value="Bacteria"/>
</dbReference>
<dbReference type="EMBL" id="BBMN01000010">
    <property type="protein sequence ID" value="GAL06291.1"/>
    <property type="molecule type" value="Genomic_DNA"/>
</dbReference>
<organism evidence="2 3">
    <name type="scientific">Photobacterium aphoticum</name>
    <dbReference type="NCBI Taxonomy" id="754436"/>
    <lineage>
        <taxon>Bacteria</taxon>
        <taxon>Pseudomonadati</taxon>
        <taxon>Pseudomonadota</taxon>
        <taxon>Gammaproteobacteria</taxon>
        <taxon>Vibrionales</taxon>
        <taxon>Vibrionaceae</taxon>
        <taxon>Photobacterium</taxon>
    </lineage>
</organism>
<comment type="caution">
    <text evidence="2">The sequence shown here is derived from an EMBL/GenBank/DDBJ whole genome shotgun (WGS) entry which is preliminary data.</text>
</comment>
<sequence length="164" mass="18595">MESDNAGSYISEPVIVTLFGQAFTFELSQYEGDNDRDAFHQAIRHFMALEPSALQQAEAAIFAYYQKINAYFEPDDECYVDIPQASDVWAHIEWGDRITVMRRPYGDKGIYLLLTAWCAWEEDHGLQMVFKHGKAVNMIGPVSGRVSHIDAFGDPSLEEVMYSA</sequence>
<feature type="domain" description="DUF6985" evidence="1">
    <location>
        <begin position="9"/>
        <end position="144"/>
    </location>
</feature>
<dbReference type="InterPro" id="IPR054254">
    <property type="entry name" value="DUF6985"/>
</dbReference>
<dbReference type="Pfam" id="PF22481">
    <property type="entry name" value="DUF6985"/>
    <property type="match status" value="1"/>
</dbReference>
<name>A0A090QTR2_9GAMM</name>
<dbReference type="Proteomes" id="UP000029227">
    <property type="component" value="Unassembled WGS sequence"/>
</dbReference>
<evidence type="ECO:0000313" key="3">
    <source>
        <dbReference type="Proteomes" id="UP000029227"/>
    </source>
</evidence>
<accession>A0A090QTR2</accession>
<reference evidence="2 3" key="1">
    <citation type="journal article" date="2014" name="Genome Announc.">
        <title>Draft Genome Sequences of Two Vibrionaceae Species, Vibrio ponticus C121 and Photobacterium aphoticum C119, Isolated as Coral Reef Microbiota.</title>
        <authorList>
            <person name="Al-saari N."/>
            <person name="Meirelles P.M."/>
            <person name="Mino S."/>
            <person name="Suda W."/>
            <person name="Oshima K."/>
            <person name="Hattori M."/>
            <person name="Ohkuma M."/>
            <person name="Thompson F.L."/>
            <person name="Gomez-Gil B."/>
            <person name="Sawabe T."/>
            <person name="Sawabe T."/>
        </authorList>
    </citation>
    <scope>NUCLEOTIDE SEQUENCE [LARGE SCALE GENOMIC DNA]</scope>
    <source>
        <strain evidence="2 3">JCM 19237</strain>
    </source>
</reference>
<proteinExistence type="predicted"/>
<dbReference type="AlphaFoldDB" id="A0A090QTR2"/>
<evidence type="ECO:0000259" key="1">
    <source>
        <dbReference type="Pfam" id="PF22481"/>
    </source>
</evidence>
<protein>
    <recommendedName>
        <fullName evidence="1">DUF6985 domain-containing protein</fullName>
    </recommendedName>
</protein>
<evidence type="ECO:0000313" key="2">
    <source>
        <dbReference type="EMBL" id="GAL06291.1"/>
    </source>
</evidence>